<keyword evidence="3 9" id="KW-0812">Transmembrane</keyword>
<proteinExistence type="predicted"/>
<evidence type="ECO:0000256" key="7">
    <source>
        <dbReference type="ARBA" id="ARBA00022989"/>
    </source>
</evidence>
<evidence type="ECO:0000259" key="10">
    <source>
        <dbReference type="PROSITE" id="PS50893"/>
    </source>
</evidence>
<evidence type="ECO:0000256" key="3">
    <source>
        <dbReference type="ARBA" id="ARBA00022692"/>
    </source>
</evidence>
<feature type="transmembrane region" description="Helical" evidence="9">
    <location>
        <begin position="1218"/>
        <end position="1240"/>
    </location>
</feature>
<protein>
    <recommendedName>
        <fullName evidence="10">ABC transporter domain-containing protein</fullName>
    </recommendedName>
</protein>
<feature type="transmembrane region" description="Helical" evidence="9">
    <location>
        <begin position="1148"/>
        <end position="1170"/>
    </location>
</feature>
<keyword evidence="7 9" id="KW-1133">Transmembrane helix</keyword>
<dbReference type="GO" id="GO:0140359">
    <property type="term" value="F:ABC-type transporter activity"/>
    <property type="evidence" value="ECO:0007669"/>
    <property type="project" value="InterPro"/>
</dbReference>
<feature type="transmembrane region" description="Helical" evidence="9">
    <location>
        <begin position="351"/>
        <end position="369"/>
    </location>
</feature>
<dbReference type="InterPro" id="IPR056264">
    <property type="entry name" value="R2_ABCA1-4-like"/>
</dbReference>
<dbReference type="PROSITE" id="PS00211">
    <property type="entry name" value="ABC_TRANSPORTER_1"/>
    <property type="match status" value="1"/>
</dbReference>
<dbReference type="FunFam" id="3.40.50.300:FF:000327">
    <property type="entry name" value="ATP-binding cassette sub-family A member 3"/>
    <property type="match status" value="1"/>
</dbReference>
<dbReference type="GO" id="GO:0016887">
    <property type="term" value="F:ATP hydrolysis activity"/>
    <property type="evidence" value="ECO:0007669"/>
    <property type="project" value="InterPro"/>
</dbReference>
<evidence type="ECO:0000256" key="2">
    <source>
        <dbReference type="ARBA" id="ARBA00022448"/>
    </source>
</evidence>
<evidence type="ECO:0000256" key="5">
    <source>
        <dbReference type="ARBA" id="ARBA00022741"/>
    </source>
</evidence>
<feature type="transmembrane region" description="Helical" evidence="9">
    <location>
        <begin position="321"/>
        <end position="344"/>
    </location>
</feature>
<feature type="transmembrane region" description="Helical" evidence="9">
    <location>
        <begin position="282"/>
        <end position="309"/>
    </location>
</feature>
<reference evidence="11" key="2">
    <citation type="submission" date="2022-10" db="EMBL/GenBank/DDBJ databases">
        <authorList>
            <consortium name="ENA_rothamsted_submissions"/>
            <consortium name="culmorum"/>
            <person name="King R."/>
        </authorList>
    </citation>
    <scope>NUCLEOTIDE SEQUENCE</scope>
</reference>
<keyword evidence="12" id="KW-1185">Reference proteome</keyword>
<feature type="transmembrane region" description="Helical" evidence="9">
    <location>
        <begin position="1114"/>
        <end position="1136"/>
    </location>
</feature>
<dbReference type="InterPro" id="IPR013525">
    <property type="entry name" value="ABC2_TM"/>
</dbReference>
<dbReference type="PROSITE" id="PS50893">
    <property type="entry name" value="ABC_TRANSPORTER_2"/>
    <property type="match status" value="2"/>
</dbReference>
<dbReference type="OrthoDB" id="7786135at2759"/>
<feature type="transmembrane region" description="Helical" evidence="9">
    <location>
        <begin position="21"/>
        <end position="42"/>
    </location>
</feature>
<evidence type="ECO:0000256" key="1">
    <source>
        <dbReference type="ARBA" id="ARBA00004141"/>
    </source>
</evidence>
<sequence>MMWMHKFKLLLWKNWILVKRHPIAAIFEVVFPILIVILFTALRKAASIEKHPELHFDPFESSHHPCKVGYIYEKDNNDITRLGFAPNNPFYSDLVKSALGTKFSYSGFKTEDELNDWIRNKSIIGPVAAINFDMAQSNLTAPKQLIYTIRMPQEATEDNWGTDQLFYVSPSKQSRIGAAKGIPNTPPYYGSCFLHIQDHLDRAFIKQQNASIDIPLLALNPFPYPSVVEDLFLLFATSLFPMLFVLSMILPVKNIIKNITVEKETQLKESMKMMGLTSGMHWISWFTKCFIMLIIPFTINCILMTTTLVTDHAMFLKTNPLIVWIFLVIYIISVIMLCFLIAVVFTKSSTAANVGSLMFFLTILPYSYFGEKFHSFPYIFKIIFALLPNTNMGVAVSMLLNAESNRDGIHFMNLFKRDLDMKFSFGELLLYMLIGSIIQMLLTIYIERVFPGEVGISDPWYFPFVPFIKYLKKKMGYTTLSNEAVLTERKLSNPDYEEEPDNLRSGIRIVNLSKKFNDKFAVDKLCLNLYENQISVLLGHNGAGKTTTMSMLTGLYSPTAGTAYIDGKDIRTELDEARKSLGICCQHNVLFEELTVREHLLFFCSLKGVEDERLVMEETKKYTEILGLTEKLDTMSKELSGGMKRRLSIAIALCGNAKIVILDEPTSGMDPEARRKLWDLLIEEKKGRTVLLSTHFMDEADILGDRIAIMVEGELRTVGSSFFLKKKFGAGYRLICVKAFGFQSVDVLNVLHNYTPDAIIESETQTEATFVISEDKLPLFEQIFKELEDNSEKLGISSFGCSLTTLEEVFLKLGIENLTHGERVDETDGNQHEIDIDRETSVKVTGYKLVLYQIYAILLKRFHVFRRAWKSIVYIALISVWMIVVIMSVPRLSFNDINKLKISLDTYEETHTVIEDRGSDFVASYKSLLSGKDEVEVIKTDFSHFILEKSNESFSTVMQKYLVGVTLEKESITAWFNSQPYHTIPLTISMINRAILKSVAGNEYDITVYNKPYSMPLNDNESHIAIFEDPKNVIFALVIIFFLLTYWPVIFIGPYIKERECRAKLLLYISGASRYTYWLTSFLFDYIVFLIVCCFIIGMIGAYQRDHYATAAELGTLMAICSFYSFGMLPFIYAFSYLFTKHSTGETYLSLISLLLGLLFGVYQLLRFGLESAWLRGLIESLYWVGLLLAPFSLTEALVKLGFSFLNQKSIFTFDRDTGIGINIVFNLLAGFLFLGFCILKDHLVFEWIYYKYLNRPRALPLLSENLDSDVNGEIQKVKEMSMDEVKNSNLVLKGVSKYYNNLLAVNQLYLDVESCECFGLLGINGAGKTTTFKMMTGDELITAGDAFIRGFSMKSDLQKVHRLIGYTPQYDALIPELTGNETLKIFSLIRGISKCEIYQNINRMSSEMGFQQHLGKQIKAFSGGNKRKMSTCLALLAYPQLIFLDEPTTGIDPQAKRQLWDVITKTRNSGRAIVITSHSMEECENLCTKIGIMVNGQFKCLGSVQYLKNKYSKGFVLTIKMGKDDTDFQIEIQNRVLEAFPSAELKEKYLDILTFHIDSTNLQWSQVFGICGQMKKAINISDYSLCQMSLEQVFLLFSKSGIYQNV</sequence>
<evidence type="ECO:0000256" key="4">
    <source>
        <dbReference type="ARBA" id="ARBA00022737"/>
    </source>
</evidence>
<dbReference type="InterPro" id="IPR017871">
    <property type="entry name" value="ABC_transporter-like_CS"/>
</dbReference>
<keyword evidence="2" id="KW-0813">Transport</keyword>
<feature type="domain" description="ABC transporter" evidence="10">
    <location>
        <begin position="1291"/>
        <end position="1521"/>
    </location>
</feature>
<feature type="transmembrane region" description="Helical" evidence="9">
    <location>
        <begin position="375"/>
        <end position="402"/>
    </location>
</feature>
<dbReference type="InterPro" id="IPR003593">
    <property type="entry name" value="AAA+_ATPase"/>
</dbReference>
<feature type="transmembrane region" description="Helical" evidence="9">
    <location>
        <begin position="1182"/>
        <end position="1206"/>
    </location>
</feature>
<dbReference type="Pfam" id="PF12698">
    <property type="entry name" value="ABC2_membrane_3"/>
    <property type="match status" value="2"/>
</dbReference>
<dbReference type="SUPFAM" id="SSF52540">
    <property type="entry name" value="P-loop containing nucleoside triphosphate hydrolases"/>
    <property type="match status" value="2"/>
</dbReference>
<dbReference type="CDD" id="cd03263">
    <property type="entry name" value="ABC_subfamily_A"/>
    <property type="match status" value="2"/>
</dbReference>
<accession>A0A9N9RIP0</accession>
<evidence type="ECO:0000256" key="9">
    <source>
        <dbReference type="SAM" id="Phobius"/>
    </source>
</evidence>
<dbReference type="InterPro" id="IPR027417">
    <property type="entry name" value="P-loop_NTPase"/>
</dbReference>
<organism evidence="11 12">
    <name type="scientific">Chironomus riparius</name>
    <dbReference type="NCBI Taxonomy" id="315576"/>
    <lineage>
        <taxon>Eukaryota</taxon>
        <taxon>Metazoa</taxon>
        <taxon>Ecdysozoa</taxon>
        <taxon>Arthropoda</taxon>
        <taxon>Hexapoda</taxon>
        <taxon>Insecta</taxon>
        <taxon>Pterygota</taxon>
        <taxon>Neoptera</taxon>
        <taxon>Endopterygota</taxon>
        <taxon>Diptera</taxon>
        <taxon>Nematocera</taxon>
        <taxon>Chironomoidea</taxon>
        <taxon>Chironomidae</taxon>
        <taxon>Chironominae</taxon>
        <taxon>Chironomus</taxon>
    </lineage>
</organism>
<dbReference type="SMART" id="SM00382">
    <property type="entry name" value="AAA"/>
    <property type="match status" value="2"/>
</dbReference>
<dbReference type="FunFam" id="3.40.50.300:FF:000298">
    <property type="entry name" value="ATP-binding cassette sub-family A member 12"/>
    <property type="match status" value="1"/>
</dbReference>
<feature type="transmembrane region" description="Helical" evidence="9">
    <location>
        <begin position="423"/>
        <end position="446"/>
    </location>
</feature>
<keyword evidence="6" id="KW-0067">ATP-binding</keyword>
<dbReference type="GO" id="GO:0005319">
    <property type="term" value="F:lipid transporter activity"/>
    <property type="evidence" value="ECO:0007669"/>
    <property type="project" value="TreeGrafter"/>
</dbReference>
<dbReference type="Pfam" id="PF00005">
    <property type="entry name" value="ABC_tran"/>
    <property type="match status" value="2"/>
</dbReference>
<dbReference type="InterPro" id="IPR026082">
    <property type="entry name" value="ABCA"/>
</dbReference>
<evidence type="ECO:0000256" key="8">
    <source>
        <dbReference type="ARBA" id="ARBA00023136"/>
    </source>
</evidence>
<reference evidence="11" key="1">
    <citation type="submission" date="2022-01" db="EMBL/GenBank/DDBJ databases">
        <authorList>
            <person name="King R."/>
        </authorList>
    </citation>
    <scope>NUCLEOTIDE SEQUENCE</scope>
</reference>
<evidence type="ECO:0000256" key="6">
    <source>
        <dbReference type="ARBA" id="ARBA00022840"/>
    </source>
</evidence>
<keyword evidence="4" id="KW-0677">Repeat</keyword>
<keyword evidence="5" id="KW-0547">Nucleotide-binding</keyword>
<dbReference type="PANTHER" id="PTHR19229:SF250">
    <property type="entry name" value="ABC TRANSPORTER DOMAIN-CONTAINING PROTEIN-RELATED"/>
    <property type="match status" value="1"/>
</dbReference>
<evidence type="ECO:0000313" key="11">
    <source>
        <dbReference type="EMBL" id="CAG9797534.1"/>
    </source>
</evidence>
<feature type="transmembrane region" description="Helical" evidence="9">
    <location>
        <begin position="231"/>
        <end position="250"/>
    </location>
</feature>
<dbReference type="GO" id="GO:0005524">
    <property type="term" value="F:ATP binding"/>
    <property type="evidence" value="ECO:0007669"/>
    <property type="project" value="UniProtKB-KW"/>
</dbReference>
<dbReference type="EMBL" id="OU895877">
    <property type="protein sequence ID" value="CAG9797534.1"/>
    <property type="molecule type" value="Genomic_DNA"/>
</dbReference>
<dbReference type="Pfam" id="PF23321">
    <property type="entry name" value="R1_ABCA1"/>
    <property type="match status" value="1"/>
</dbReference>
<feature type="transmembrane region" description="Helical" evidence="9">
    <location>
        <begin position="872"/>
        <end position="894"/>
    </location>
</feature>
<dbReference type="Gene3D" id="3.40.50.300">
    <property type="entry name" value="P-loop containing nucleotide triphosphate hydrolases"/>
    <property type="match status" value="2"/>
</dbReference>
<feature type="transmembrane region" description="Helical" evidence="9">
    <location>
        <begin position="1033"/>
        <end position="1056"/>
    </location>
</feature>
<dbReference type="Proteomes" id="UP001153620">
    <property type="component" value="Chromosome 1"/>
</dbReference>
<dbReference type="GO" id="GO:0016020">
    <property type="term" value="C:membrane"/>
    <property type="evidence" value="ECO:0007669"/>
    <property type="project" value="UniProtKB-SubCell"/>
</dbReference>
<feature type="domain" description="ABC transporter" evidence="10">
    <location>
        <begin position="507"/>
        <end position="737"/>
    </location>
</feature>
<comment type="subcellular location">
    <subcellularLocation>
        <location evidence="1">Membrane</location>
        <topology evidence="1">Multi-pass membrane protein</topology>
    </subcellularLocation>
</comment>
<evidence type="ECO:0000313" key="12">
    <source>
        <dbReference type="Proteomes" id="UP001153620"/>
    </source>
</evidence>
<feature type="transmembrane region" description="Helical" evidence="9">
    <location>
        <begin position="1076"/>
        <end position="1102"/>
    </location>
</feature>
<dbReference type="PANTHER" id="PTHR19229">
    <property type="entry name" value="ATP-BINDING CASSETTE TRANSPORTER SUBFAMILY A ABCA"/>
    <property type="match status" value="1"/>
</dbReference>
<gene>
    <name evidence="11" type="ORF">CHIRRI_LOCUS532</name>
</gene>
<name>A0A9N9RIP0_9DIPT</name>
<dbReference type="InterPro" id="IPR003439">
    <property type="entry name" value="ABC_transporter-like_ATP-bd"/>
</dbReference>
<keyword evidence="8 9" id="KW-0472">Membrane</keyword>